<dbReference type="GO" id="GO:0005737">
    <property type="term" value="C:cytoplasm"/>
    <property type="evidence" value="ECO:0007669"/>
    <property type="project" value="TreeGrafter"/>
</dbReference>
<dbReference type="InterPro" id="IPR016162">
    <property type="entry name" value="Ald_DH_N"/>
</dbReference>
<evidence type="ECO:0000259" key="6">
    <source>
        <dbReference type="Pfam" id="PF00171"/>
    </source>
</evidence>
<dbReference type="Gene3D" id="3.40.309.10">
    <property type="entry name" value="Aldehyde Dehydrogenase, Chain A, domain 2"/>
    <property type="match status" value="1"/>
</dbReference>
<reference evidence="7" key="1">
    <citation type="submission" date="2022-03" db="EMBL/GenBank/DDBJ databases">
        <authorList>
            <person name="Woo C.Y."/>
        </authorList>
    </citation>
    <scope>NUCLEOTIDE SEQUENCE</scope>
    <source>
        <strain evidence="7">CYS-02</strain>
    </source>
</reference>
<evidence type="ECO:0000256" key="2">
    <source>
        <dbReference type="ARBA" id="ARBA00023002"/>
    </source>
</evidence>
<protein>
    <recommendedName>
        <fullName evidence="4">Aldehyde dehydrogenase</fullName>
    </recommendedName>
</protein>
<dbReference type="EMBL" id="JALGBI010000001">
    <property type="protein sequence ID" value="MCJ0763598.1"/>
    <property type="molecule type" value="Genomic_DNA"/>
</dbReference>
<dbReference type="Proteomes" id="UP001139447">
    <property type="component" value="Unassembled WGS sequence"/>
</dbReference>
<dbReference type="InterPro" id="IPR016163">
    <property type="entry name" value="Ald_DH_C"/>
</dbReference>
<comment type="caution">
    <text evidence="7">The sequence shown here is derived from an EMBL/GenBank/DDBJ whole genome shotgun (WGS) entry which is preliminary data.</text>
</comment>
<evidence type="ECO:0000256" key="4">
    <source>
        <dbReference type="PIRNR" id="PIRNR036492"/>
    </source>
</evidence>
<organism evidence="7 8">
    <name type="scientific">Variovorax terrae</name>
    <dbReference type="NCBI Taxonomy" id="2923278"/>
    <lineage>
        <taxon>Bacteria</taxon>
        <taxon>Pseudomonadati</taxon>
        <taxon>Pseudomonadota</taxon>
        <taxon>Betaproteobacteria</taxon>
        <taxon>Burkholderiales</taxon>
        <taxon>Comamonadaceae</taxon>
        <taxon>Variovorax</taxon>
    </lineage>
</organism>
<dbReference type="GO" id="GO:0004029">
    <property type="term" value="F:aldehyde dehydrogenase (NAD+) activity"/>
    <property type="evidence" value="ECO:0007669"/>
    <property type="project" value="TreeGrafter"/>
</dbReference>
<dbReference type="AlphaFoldDB" id="A0A9X1W016"/>
<dbReference type="SUPFAM" id="SSF53720">
    <property type="entry name" value="ALDH-like"/>
    <property type="match status" value="1"/>
</dbReference>
<feature type="active site" evidence="5">
    <location>
        <position position="215"/>
    </location>
</feature>
<dbReference type="InterPro" id="IPR012394">
    <property type="entry name" value="Aldehyde_DH_NAD(P)"/>
</dbReference>
<evidence type="ECO:0000256" key="5">
    <source>
        <dbReference type="PIRSR" id="PIRSR036492-1"/>
    </source>
</evidence>
<keyword evidence="8" id="KW-1185">Reference proteome</keyword>
<dbReference type="Gene3D" id="3.40.605.10">
    <property type="entry name" value="Aldehyde Dehydrogenase, Chain A, domain 1"/>
    <property type="match status" value="1"/>
</dbReference>
<dbReference type="Pfam" id="PF00171">
    <property type="entry name" value="Aldedh"/>
    <property type="match status" value="1"/>
</dbReference>
<evidence type="ECO:0000313" key="7">
    <source>
        <dbReference type="EMBL" id="MCJ0763598.1"/>
    </source>
</evidence>
<accession>A0A9X1W016</accession>
<dbReference type="InterPro" id="IPR015590">
    <property type="entry name" value="Aldehyde_DH_dom"/>
</dbReference>
<feature type="domain" description="Aldehyde dehydrogenase" evidence="6">
    <location>
        <begin position="2"/>
        <end position="442"/>
    </location>
</feature>
<evidence type="ECO:0000313" key="8">
    <source>
        <dbReference type="Proteomes" id="UP001139447"/>
    </source>
</evidence>
<dbReference type="GO" id="GO:0006081">
    <property type="term" value="P:aldehyde metabolic process"/>
    <property type="evidence" value="ECO:0007669"/>
    <property type="project" value="InterPro"/>
</dbReference>
<evidence type="ECO:0000256" key="1">
    <source>
        <dbReference type="ARBA" id="ARBA00009986"/>
    </source>
</evidence>
<sequence>MDAEALQQALARQRRAFAADGFPDAHTRIERLDRMAAMVLAHAEEIVAALSLDFGNRSPHATRTGDVLGAVAAIRYNRDNLSRWMAPTPIALPEPMEREGARAEVRCQPLGVIGAIVPWNGPVLMGVLAAAGALAAGNRLMLKVPELTPRASVLLERMFAGSFAPEEVCVVQGDVATGAAFSRLRFDHLLFTGSLATARHVARAAAEQLVPVTLELGGRNPVIVGRSADIELAAARLVTGKMASAGQVCVSPDYVLVPRGSVQAMVDAMAAQAARLYPTLLDNDDYTAIASPAHFARLRRLLEDARLKGARVLEINPAGEAVWDSAQRKFPLCLLTGVTPDMRVLQEESFGPLLCILPYDSLEEALAVVAEQPSPLSAYYFGSDPVEQESVVERVVAGNMVVNDVRCQLFFEQLPFGGVGASGMGRYRGHEGFKTFSNAKTVVHQMPGDALLAQQRPPFSEASRDAVKAQVAALSPHF</sequence>
<name>A0A9X1W016_9BURK</name>
<evidence type="ECO:0000256" key="3">
    <source>
        <dbReference type="ARBA" id="ARBA00023027"/>
    </source>
</evidence>
<dbReference type="PANTHER" id="PTHR43570">
    <property type="entry name" value="ALDEHYDE DEHYDROGENASE"/>
    <property type="match status" value="1"/>
</dbReference>
<proteinExistence type="inferred from homology"/>
<gene>
    <name evidence="7" type="ORF">MMF98_10305</name>
</gene>
<keyword evidence="2 4" id="KW-0560">Oxidoreductase</keyword>
<comment type="similarity">
    <text evidence="1 4">Belongs to the aldehyde dehydrogenase family.</text>
</comment>
<dbReference type="RefSeq" id="WP_243306183.1">
    <property type="nucleotide sequence ID" value="NZ_JALGBI010000001.1"/>
</dbReference>
<dbReference type="InterPro" id="IPR016161">
    <property type="entry name" value="Ald_DH/histidinol_DH"/>
</dbReference>
<dbReference type="PIRSF" id="PIRSF036492">
    <property type="entry name" value="ALDH"/>
    <property type="match status" value="1"/>
</dbReference>
<dbReference type="PANTHER" id="PTHR43570:SF20">
    <property type="entry name" value="ALDEHYDE DEHYDROGENASE ALDX-RELATED"/>
    <property type="match status" value="1"/>
</dbReference>
<keyword evidence="3" id="KW-0520">NAD</keyword>
<feature type="active site" evidence="5">
    <location>
        <position position="249"/>
    </location>
</feature>